<feature type="domain" description="C2H2-type" evidence="1">
    <location>
        <begin position="36"/>
        <end position="58"/>
    </location>
</feature>
<evidence type="ECO:0000313" key="3">
    <source>
        <dbReference type="Proteomes" id="UP000886523"/>
    </source>
</evidence>
<protein>
    <recommendedName>
        <fullName evidence="1">C2H2-type domain-containing protein</fullName>
    </recommendedName>
</protein>
<dbReference type="Proteomes" id="UP000886523">
    <property type="component" value="Unassembled WGS sequence"/>
</dbReference>
<comment type="caution">
    <text evidence="2">The sequence shown here is derived from an EMBL/GenBank/DDBJ whole genome shotgun (WGS) entry which is preliminary data.</text>
</comment>
<proteinExistence type="predicted"/>
<dbReference type="SMART" id="SM00355">
    <property type="entry name" value="ZnF_C2H2"/>
    <property type="match status" value="3"/>
</dbReference>
<reference evidence="2" key="1">
    <citation type="journal article" date="2020" name="Nat. Commun.">
        <title>Large-scale genome sequencing of mycorrhizal fungi provides insights into the early evolution of symbiotic traits.</title>
        <authorList>
            <person name="Miyauchi S."/>
            <person name="Kiss E."/>
            <person name="Kuo A."/>
            <person name="Drula E."/>
            <person name="Kohler A."/>
            <person name="Sanchez-Garcia M."/>
            <person name="Morin E."/>
            <person name="Andreopoulos B."/>
            <person name="Barry K.W."/>
            <person name="Bonito G."/>
            <person name="Buee M."/>
            <person name="Carver A."/>
            <person name="Chen C."/>
            <person name="Cichocki N."/>
            <person name="Clum A."/>
            <person name="Culley D."/>
            <person name="Crous P.W."/>
            <person name="Fauchery L."/>
            <person name="Girlanda M."/>
            <person name="Hayes R.D."/>
            <person name="Keri Z."/>
            <person name="LaButti K."/>
            <person name="Lipzen A."/>
            <person name="Lombard V."/>
            <person name="Magnuson J."/>
            <person name="Maillard F."/>
            <person name="Murat C."/>
            <person name="Nolan M."/>
            <person name="Ohm R.A."/>
            <person name="Pangilinan J."/>
            <person name="Pereira M.F."/>
            <person name="Perotto S."/>
            <person name="Peter M."/>
            <person name="Pfister S."/>
            <person name="Riley R."/>
            <person name="Sitrit Y."/>
            <person name="Stielow J.B."/>
            <person name="Szollosi G."/>
            <person name="Zifcakova L."/>
            <person name="Stursova M."/>
            <person name="Spatafora J.W."/>
            <person name="Tedersoo L."/>
            <person name="Vaario L.M."/>
            <person name="Yamada A."/>
            <person name="Yan M."/>
            <person name="Wang P."/>
            <person name="Xu J."/>
            <person name="Bruns T."/>
            <person name="Baldrian P."/>
            <person name="Vilgalys R."/>
            <person name="Dunand C."/>
            <person name="Henrissat B."/>
            <person name="Grigoriev I.V."/>
            <person name="Hibbett D."/>
            <person name="Nagy L.G."/>
            <person name="Martin F.M."/>
        </authorList>
    </citation>
    <scope>NUCLEOTIDE SEQUENCE</scope>
    <source>
        <strain evidence="2">UP504</strain>
    </source>
</reference>
<dbReference type="InterPro" id="IPR013087">
    <property type="entry name" value="Znf_C2H2_type"/>
</dbReference>
<accession>A0A9P6B605</accession>
<dbReference type="AlphaFoldDB" id="A0A9P6B605"/>
<dbReference type="PROSITE" id="PS00028">
    <property type="entry name" value="ZINC_FINGER_C2H2_1"/>
    <property type="match status" value="2"/>
</dbReference>
<name>A0A9P6B605_9AGAM</name>
<feature type="domain" description="C2H2-type" evidence="1">
    <location>
        <begin position="106"/>
        <end position="129"/>
    </location>
</feature>
<dbReference type="Gene3D" id="3.30.160.60">
    <property type="entry name" value="Classic Zinc Finger"/>
    <property type="match status" value="1"/>
</dbReference>
<gene>
    <name evidence="2" type="ORF">BS47DRAFT_323734</name>
</gene>
<evidence type="ECO:0000259" key="1">
    <source>
        <dbReference type="PROSITE" id="PS00028"/>
    </source>
</evidence>
<sequence length="305" mass="33976">MLCESAGAGASHSSGPELGFHGFRYVSQWTPYPIKCLWKDCKRELPCRRLLERHVTRHCREASKIQGKRVCSWRTGCLTLPNTFRESSDLIVHVNARHVSLLPWPCPSKDCSKVLNDETALLGHFELMHSTVSRGALRESLNPSSLVFAEPNPLPNHYPTYRLAIPEPLPATFKRANVVRPSIKGIDWDELELDNDGTIITKATPMLIRRAIANPKPAPPAILNQVSEPPPVSPALSAPRKTGLSEDLGTNNYDWSGARIILSSSSSLVNPTSQLSWPAPRRRTLLPPPHHYPRLHTCRPVHNTS</sequence>
<keyword evidence="3" id="KW-1185">Reference proteome</keyword>
<dbReference type="EMBL" id="MU128926">
    <property type="protein sequence ID" value="KAF9518180.1"/>
    <property type="molecule type" value="Genomic_DNA"/>
</dbReference>
<organism evidence="2 3">
    <name type="scientific">Hydnum rufescens UP504</name>
    <dbReference type="NCBI Taxonomy" id="1448309"/>
    <lineage>
        <taxon>Eukaryota</taxon>
        <taxon>Fungi</taxon>
        <taxon>Dikarya</taxon>
        <taxon>Basidiomycota</taxon>
        <taxon>Agaricomycotina</taxon>
        <taxon>Agaricomycetes</taxon>
        <taxon>Cantharellales</taxon>
        <taxon>Hydnaceae</taxon>
        <taxon>Hydnum</taxon>
    </lineage>
</organism>
<evidence type="ECO:0000313" key="2">
    <source>
        <dbReference type="EMBL" id="KAF9518180.1"/>
    </source>
</evidence>